<evidence type="ECO:0000259" key="1">
    <source>
        <dbReference type="Pfam" id="PF02900"/>
    </source>
</evidence>
<name>A0ABV6S9X6_9SPHN</name>
<dbReference type="Proteomes" id="UP001589858">
    <property type="component" value="Unassembled WGS sequence"/>
</dbReference>
<dbReference type="RefSeq" id="WP_267224073.1">
    <property type="nucleotide sequence ID" value="NZ_JAPCWC010000031.1"/>
</dbReference>
<dbReference type="SUPFAM" id="SSF53213">
    <property type="entry name" value="LigB-like"/>
    <property type="match status" value="1"/>
</dbReference>
<comment type="caution">
    <text evidence="2">The sequence shown here is derived from an EMBL/GenBank/DDBJ whole genome shotgun (WGS) entry which is preliminary data.</text>
</comment>
<reference evidence="2 3" key="1">
    <citation type="submission" date="2024-09" db="EMBL/GenBank/DDBJ databases">
        <authorList>
            <person name="Sun Q."/>
            <person name="Mori K."/>
        </authorList>
    </citation>
    <scope>NUCLEOTIDE SEQUENCE [LARGE SCALE GENOMIC DNA]</scope>
    <source>
        <strain evidence="2 3">CICC 11035S</strain>
    </source>
</reference>
<proteinExistence type="predicted"/>
<dbReference type="EMBL" id="JBHLTM010000034">
    <property type="protein sequence ID" value="MFC0684883.1"/>
    <property type="molecule type" value="Genomic_DNA"/>
</dbReference>
<keyword evidence="3" id="KW-1185">Reference proteome</keyword>
<evidence type="ECO:0000313" key="2">
    <source>
        <dbReference type="EMBL" id="MFC0684883.1"/>
    </source>
</evidence>
<protein>
    <recommendedName>
        <fullName evidence="1">Extradiol ring-cleavage dioxygenase class III enzyme subunit B domain-containing protein</fullName>
    </recommendedName>
</protein>
<gene>
    <name evidence="2" type="ORF">ACFFF8_09780</name>
</gene>
<evidence type="ECO:0000313" key="3">
    <source>
        <dbReference type="Proteomes" id="UP001589858"/>
    </source>
</evidence>
<dbReference type="Pfam" id="PF02900">
    <property type="entry name" value="LigB"/>
    <property type="match status" value="1"/>
</dbReference>
<organism evidence="2 3">
    <name type="scientific">Novosphingobium clariflavum</name>
    <dbReference type="NCBI Taxonomy" id="2029884"/>
    <lineage>
        <taxon>Bacteria</taxon>
        <taxon>Pseudomonadati</taxon>
        <taxon>Pseudomonadota</taxon>
        <taxon>Alphaproteobacteria</taxon>
        <taxon>Sphingomonadales</taxon>
        <taxon>Sphingomonadaceae</taxon>
        <taxon>Novosphingobium</taxon>
    </lineage>
</organism>
<feature type="domain" description="Extradiol ring-cleavage dioxygenase class III enzyme subunit B" evidence="1">
    <location>
        <begin position="1"/>
        <end position="56"/>
    </location>
</feature>
<sequence>MGQALRTAIESYPEDLKVALVATGGLSHQVHGERCGFNDPEWDARFMDLLENDPEARAACLADADKAMGNAEFIEHKQQLTRNRD</sequence>
<dbReference type="InterPro" id="IPR004183">
    <property type="entry name" value="Xdiol_dOase_suB"/>
</dbReference>
<dbReference type="Gene3D" id="3.40.830.10">
    <property type="entry name" value="LigB-like"/>
    <property type="match status" value="1"/>
</dbReference>
<accession>A0ABV6S9X6</accession>